<evidence type="ECO:0000256" key="1">
    <source>
        <dbReference type="SAM" id="MobiDB-lite"/>
    </source>
</evidence>
<name>A0A9X2BCV8_9SPHI</name>
<dbReference type="RefSeq" id="WP_245131999.1">
    <property type="nucleotide sequence ID" value="NZ_JALJEJ010000009.1"/>
</dbReference>
<feature type="compositionally biased region" description="Basic and acidic residues" evidence="1">
    <location>
        <begin position="724"/>
        <end position="738"/>
    </location>
</feature>
<feature type="signal peptide" evidence="2">
    <location>
        <begin position="1"/>
        <end position="19"/>
    </location>
</feature>
<feature type="region of interest" description="Disordered" evidence="1">
    <location>
        <begin position="658"/>
        <end position="738"/>
    </location>
</feature>
<keyword evidence="2" id="KW-0732">Signal</keyword>
<comment type="caution">
    <text evidence="4">The sequence shown here is derived from an EMBL/GenBank/DDBJ whole genome shotgun (WGS) entry which is preliminary data.</text>
</comment>
<sequence length="738" mass="83297">MLKYLFTGLLLLTGLAAFSQRQPQKKSVVNLISSERSQGIKRNGVDVIKVYKGVFRQDYSTLRSDSAYFYPQNNAFDAFGNVNINQGDTLNIYSDKLNYNGNTHVALLTDNVKMVDRDAVLTTNYFTYNTATRIGTYTGGGKLVNKDNTLTSTNGYYFAFSRDAYFRYDVILNTVDAIIKTDTLRYNSGSRIAYFYGPTHIYGKKNKDTLYTENGTYNTITEQAFFGKKNLYTQSTKSLKGDSLFYDRLKGYGRAVKNVVFNDNEQKITLHGQIGTYFEKGERAVVTRNPWVTFITEEKDTTKTDSVKKKTLPVVKDAKAPPNTQPVKQKEVKDSKKEIKPATVTSVADTAKRVKQDTIYMVADTLETRMITYKEFKQIQEQRRLASIRDTAKIKKALDATPKSTSKFLIAIKPQFPKDTSYQHRNFFGPPKAPAKPPLTPVAKGAGGKKAPTDTLKNKTLKTDSVNLRQKFVLSDTTRIRILNGHYHAKLFKSDLQAKADSLFYSTSDSTIRCFVKPMLWSQGSQMSGDTLFLQMKNRKLDNMDVFPNSFIVNVEDNDTTHFNQVGGKKMKGFFVNNKLSRMFVDGNAESIYFQRENGKITNMARSLAARMRVNFKENKPLNIINISKPEHRIGPPEKFKDDEKLLKGFIWKPHDRPESKEQIIPELDKSGKYKRVTTPPVRPSKTSPGKPAVKGQPVGKPVTGSAKPDSTLNKTIKPAADSLKLKRDTTNKKAADN</sequence>
<dbReference type="Pfam" id="PF13100">
    <property type="entry name" value="OstA_2"/>
    <property type="match status" value="1"/>
</dbReference>
<keyword evidence="5" id="KW-1185">Reference proteome</keyword>
<dbReference type="EMBL" id="JALJEJ010000009">
    <property type="protein sequence ID" value="MCJ8211412.1"/>
    <property type="molecule type" value="Genomic_DNA"/>
</dbReference>
<feature type="chain" id="PRO_5040867663" description="Organic solvent tolerance-like N-terminal domain-containing protein" evidence="2">
    <location>
        <begin position="20"/>
        <end position="738"/>
    </location>
</feature>
<feature type="compositionally biased region" description="Pro residues" evidence="1">
    <location>
        <begin position="431"/>
        <end position="440"/>
    </location>
</feature>
<gene>
    <name evidence="4" type="ORF">MUY27_16965</name>
</gene>
<dbReference type="AlphaFoldDB" id="A0A9X2BCV8"/>
<proteinExistence type="predicted"/>
<feature type="domain" description="Organic solvent tolerance-like N-terminal" evidence="3">
    <location>
        <begin position="28"/>
        <end position="182"/>
    </location>
</feature>
<feature type="region of interest" description="Disordered" evidence="1">
    <location>
        <begin position="317"/>
        <end position="336"/>
    </location>
</feature>
<accession>A0A9X2BCV8</accession>
<evidence type="ECO:0000313" key="4">
    <source>
        <dbReference type="EMBL" id="MCJ8211412.1"/>
    </source>
</evidence>
<feature type="region of interest" description="Disordered" evidence="1">
    <location>
        <begin position="430"/>
        <end position="455"/>
    </location>
</feature>
<feature type="compositionally biased region" description="Basic and acidic residues" evidence="1">
    <location>
        <begin position="658"/>
        <end position="672"/>
    </location>
</feature>
<evidence type="ECO:0000313" key="5">
    <source>
        <dbReference type="Proteomes" id="UP001139450"/>
    </source>
</evidence>
<dbReference type="Proteomes" id="UP001139450">
    <property type="component" value="Unassembled WGS sequence"/>
</dbReference>
<organism evidence="4 5">
    <name type="scientific">Mucilaginibacter straminoryzae</name>
    <dbReference type="NCBI Taxonomy" id="2932774"/>
    <lineage>
        <taxon>Bacteria</taxon>
        <taxon>Pseudomonadati</taxon>
        <taxon>Bacteroidota</taxon>
        <taxon>Sphingobacteriia</taxon>
        <taxon>Sphingobacteriales</taxon>
        <taxon>Sphingobacteriaceae</taxon>
        <taxon>Mucilaginibacter</taxon>
    </lineage>
</organism>
<dbReference type="Gene3D" id="2.60.450.10">
    <property type="entry name" value="Lipopolysaccharide (LPS) transport protein A like domain"/>
    <property type="match status" value="1"/>
</dbReference>
<evidence type="ECO:0000256" key="2">
    <source>
        <dbReference type="SAM" id="SignalP"/>
    </source>
</evidence>
<protein>
    <recommendedName>
        <fullName evidence="3">Organic solvent tolerance-like N-terminal domain-containing protein</fullName>
    </recommendedName>
</protein>
<dbReference type="InterPro" id="IPR005653">
    <property type="entry name" value="OstA-like_N"/>
</dbReference>
<evidence type="ECO:0000259" key="3">
    <source>
        <dbReference type="Pfam" id="PF13100"/>
    </source>
</evidence>
<reference evidence="4" key="1">
    <citation type="submission" date="2022-04" db="EMBL/GenBank/DDBJ databases">
        <title>Mucilaginibacter sp. RS28 isolated from freshwater.</title>
        <authorList>
            <person name="Ko S.-R."/>
        </authorList>
    </citation>
    <scope>NUCLEOTIDE SEQUENCE</scope>
    <source>
        <strain evidence="4">RS28</strain>
    </source>
</reference>